<dbReference type="SUPFAM" id="SSF103039">
    <property type="entry name" value="CheC-like"/>
    <property type="match status" value="1"/>
</dbReference>
<keyword evidence="2" id="KW-0378">Hydrolase</keyword>
<name>A0ABV3X332_9FIRM</name>
<evidence type="ECO:0000256" key="2">
    <source>
        <dbReference type="ARBA" id="ARBA00022801"/>
    </source>
</evidence>
<dbReference type="Proteomes" id="UP001559623">
    <property type="component" value="Unassembled WGS sequence"/>
</dbReference>
<feature type="domain" description="CheC-like protein" evidence="3">
    <location>
        <begin position="110"/>
        <end position="143"/>
    </location>
</feature>
<keyword evidence="5" id="KW-1185">Reference proteome</keyword>
<protein>
    <submittedName>
        <fullName evidence="4">Chemotaxis protein CheC</fullName>
    </submittedName>
</protein>
<dbReference type="EMBL" id="JARVLH010000002">
    <property type="protein sequence ID" value="MEX5284604.1"/>
    <property type="molecule type" value="Genomic_DNA"/>
</dbReference>
<dbReference type="InterPro" id="IPR050992">
    <property type="entry name" value="CheZ_family_phosphatases"/>
</dbReference>
<sequence length="205" mass="21908">MTEDIIDLSPVQFDVLREIGNVGAGNSATALSQLINRRIDMNVPKVSVVPLDEVPDLVGGPETIVVGVFLRVYGKAPSNILFLMPKDSAFYLVDALMGKETGETTHLDMMAESALMEIGNILAGAYLNALYSFTNLSLIPSIPALAMDMAGAILNVVLVQLGQMGDHAMVIETEFLAEDDELRGHFFLVPDPGSMETILTAVGVG</sequence>
<dbReference type="PANTHER" id="PTHR43693:SF1">
    <property type="entry name" value="PROTEIN PHOSPHATASE CHEZ"/>
    <property type="match status" value="1"/>
</dbReference>
<reference evidence="4 5" key="1">
    <citation type="submission" date="2023-04" db="EMBL/GenBank/DDBJ databases">
        <title>Genome Sequence of Selenomonas sputigena ATCC 33150.</title>
        <authorList>
            <person name="Miller D.P."/>
            <person name="Anvari S."/>
            <person name="Polson S.W."/>
            <person name="Macdonald M."/>
            <person name="Mcdowell J.V."/>
        </authorList>
    </citation>
    <scope>NUCLEOTIDE SEQUENCE [LARGE SCALE GENOMIC DNA]</scope>
    <source>
        <strain evidence="4 5">ATCC 33150</strain>
    </source>
</reference>
<feature type="domain" description="CheC-like protein" evidence="3">
    <location>
        <begin position="14"/>
        <end position="47"/>
    </location>
</feature>
<evidence type="ECO:0000256" key="1">
    <source>
        <dbReference type="ARBA" id="ARBA00022500"/>
    </source>
</evidence>
<evidence type="ECO:0000313" key="5">
    <source>
        <dbReference type="Proteomes" id="UP001559623"/>
    </source>
</evidence>
<dbReference type="CDD" id="cd17909">
    <property type="entry name" value="CheC_ClassI"/>
    <property type="match status" value="1"/>
</dbReference>
<keyword evidence="1" id="KW-0145">Chemotaxis</keyword>
<dbReference type="PANTHER" id="PTHR43693">
    <property type="entry name" value="PROTEIN PHOSPHATASE CHEZ"/>
    <property type="match status" value="1"/>
</dbReference>
<comment type="caution">
    <text evidence="4">The sequence shown here is derived from an EMBL/GenBank/DDBJ whole genome shotgun (WGS) entry which is preliminary data.</text>
</comment>
<accession>A0ABV3X332</accession>
<dbReference type="Pfam" id="PF04509">
    <property type="entry name" value="CheC"/>
    <property type="match status" value="2"/>
</dbReference>
<evidence type="ECO:0000259" key="3">
    <source>
        <dbReference type="Pfam" id="PF04509"/>
    </source>
</evidence>
<proteinExistence type="predicted"/>
<gene>
    <name evidence="4" type="ORF">QCO44_02980</name>
</gene>
<dbReference type="Gene3D" id="3.40.1550.10">
    <property type="entry name" value="CheC-like"/>
    <property type="match status" value="1"/>
</dbReference>
<dbReference type="RefSeq" id="WP_368846342.1">
    <property type="nucleotide sequence ID" value="NZ_CP194411.1"/>
</dbReference>
<organism evidence="4 5">
    <name type="scientific">Selenomonas sputigena</name>
    <dbReference type="NCBI Taxonomy" id="69823"/>
    <lineage>
        <taxon>Bacteria</taxon>
        <taxon>Bacillati</taxon>
        <taxon>Bacillota</taxon>
        <taxon>Negativicutes</taxon>
        <taxon>Selenomonadales</taxon>
        <taxon>Selenomonadaceae</taxon>
        <taxon>Selenomonas</taxon>
    </lineage>
</organism>
<dbReference type="InterPro" id="IPR007597">
    <property type="entry name" value="CheC"/>
</dbReference>
<dbReference type="InterPro" id="IPR028976">
    <property type="entry name" value="CheC-like_sf"/>
</dbReference>
<evidence type="ECO:0000313" key="4">
    <source>
        <dbReference type="EMBL" id="MEX5284604.1"/>
    </source>
</evidence>